<feature type="domain" description="FAD-binding" evidence="1">
    <location>
        <begin position="13"/>
        <end position="44"/>
    </location>
</feature>
<evidence type="ECO:0000313" key="4">
    <source>
        <dbReference type="Proteomes" id="UP000001882"/>
    </source>
</evidence>
<dbReference type="PIRSF" id="PIRSF038984">
    <property type="entry name" value="FAD_binding_protein"/>
    <property type="match status" value="1"/>
</dbReference>
<feature type="domain" description="FAD-dependent protein C-terminal" evidence="2">
    <location>
        <begin position="230"/>
        <end position="409"/>
    </location>
</feature>
<dbReference type="Pfam" id="PF21688">
    <property type="entry name" value="FAD-depend_C"/>
    <property type="match status" value="1"/>
</dbReference>
<dbReference type="InterPro" id="IPR002938">
    <property type="entry name" value="FAD-bd"/>
</dbReference>
<gene>
    <name evidence="3" type="ordered locus">MCP_2483</name>
</gene>
<accession>D1Z1I3</accession>
<dbReference type="InterPro" id="IPR036188">
    <property type="entry name" value="FAD/NAD-bd_sf"/>
</dbReference>
<evidence type="ECO:0000259" key="2">
    <source>
        <dbReference type="Pfam" id="PF21688"/>
    </source>
</evidence>
<protein>
    <submittedName>
        <fullName evidence="3">Oxidoreductase</fullName>
    </submittedName>
</protein>
<dbReference type="InParanoid" id="D1Z1I3"/>
<dbReference type="PANTHER" id="PTHR43106">
    <property type="entry name" value="DEHYDROGENASE-RELATED"/>
    <property type="match status" value="1"/>
</dbReference>
<dbReference type="eggNOG" id="arCOG02231">
    <property type="taxonomic scope" value="Archaea"/>
</dbReference>
<dbReference type="STRING" id="304371.MCP_2483"/>
<sequence length="464" mass="50307">MIRMKRGAGSRKKVIIVGAGPGGLMAARELAEYADVTIIEKGKDISKRTCQVLKGKDCIYCNVCNVTAGIGGAGGMSDGKLNLNPLIGGDLIDFLGMGRTQDLFDMVDAYFVEHGAPDEAPHVPSAGLEQSAAANGIEFIPIKQKHIGSDMLPKVIGSMKKDLENRGVKFMLNTTVESLTARNKKATGVIANGNQLLADFVLLAPGRSGSTWLGEQMKKYDVPIKYMPIDVGVRVEVPAVVYDEAVKTNWDPKFRMRTPTYDDLVRTFCTCPYGFVVQDTYESGVGANGHSQRNCRSNNTNFAFLSKIALTEPLENTNEYGSTIAEQAKTIGGGKPLLQRLGDLKKGRRSTWERLKRSYVEPTLRFVTPGDISMALPHRVVTDLIEGLDMLDRVVPGVASDATLLYAPEIKFAAVRPETRDHFETAVIDNLYVCGDGAGVTRGIVPAAAMGIECAEGIIEKIEK</sequence>
<evidence type="ECO:0000259" key="1">
    <source>
        <dbReference type="Pfam" id="PF01494"/>
    </source>
</evidence>
<dbReference type="InterPro" id="IPR049516">
    <property type="entry name" value="FAD-depend_C"/>
</dbReference>
<dbReference type="SUPFAM" id="SSF51905">
    <property type="entry name" value="FAD/NAD(P)-binding domain"/>
    <property type="match status" value="1"/>
</dbReference>
<dbReference type="PATRIC" id="fig|304371.9.peg.2532"/>
<reference evidence="4" key="3">
    <citation type="journal article" date="2011" name="PLoS ONE">
        <title>Genome sequence of a mesophilic hydrogenotrophic methanogen Methanocella paludicola, the first cultivated representative of the order Methanocellales.</title>
        <authorList>
            <person name="Sakai S."/>
            <person name="Takaki Y."/>
            <person name="Shimamura S."/>
            <person name="Sekine M."/>
            <person name="Tajima T."/>
            <person name="Kosugi H."/>
            <person name="Ichikawa N."/>
            <person name="Tasumi E."/>
            <person name="Hiraki A.T."/>
            <person name="Shimizu A."/>
            <person name="Kato Y."/>
            <person name="Nishiko R."/>
            <person name="Mori K."/>
            <person name="Fujita N."/>
            <person name="Imachi H."/>
            <person name="Takai K."/>
        </authorList>
    </citation>
    <scope>NUCLEOTIDE SEQUENCE [LARGE SCALE GENOMIC DNA]</scope>
    <source>
        <strain evidence="4">DSM 17711 / JCM 13418 / NBRC 101707 / SANAE</strain>
    </source>
</reference>
<dbReference type="Gene3D" id="3.50.50.60">
    <property type="entry name" value="FAD/NAD(P)-binding domain"/>
    <property type="match status" value="2"/>
</dbReference>
<dbReference type="EMBL" id="AP011532">
    <property type="protein sequence ID" value="BAI62555.1"/>
    <property type="molecule type" value="Genomic_DNA"/>
</dbReference>
<dbReference type="KEGG" id="mpd:MCP_2483"/>
<dbReference type="Pfam" id="PF01494">
    <property type="entry name" value="FAD_binding_3"/>
    <property type="match status" value="1"/>
</dbReference>
<evidence type="ECO:0000313" key="3">
    <source>
        <dbReference type="EMBL" id="BAI62555.1"/>
    </source>
</evidence>
<dbReference type="Proteomes" id="UP000001882">
    <property type="component" value="Chromosome"/>
</dbReference>
<organism evidence="3 4">
    <name type="scientific">Methanocella paludicola (strain DSM 17711 / JCM 13418 / NBRC 101707 / SANAE)</name>
    <dbReference type="NCBI Taxonomy" id="304371"/>
    <lineage>
        <taxon>Archaea</taxon>
        <taxon>Methanobacteriati</taxon>
        <taxon>Methanobacteriota</taxon>
        <taxon>Stenosarchaea group</taxon>
        <taxon>Methanomicrobia</taxon>
        <taxon>Methanocellales</taxon>
        <taxon>Methanocellaceae</taxon>
        <taxon>Methanocella</taxon>
    </lineage>
</organism>
<keyword evidence="4" id="KW-1185">Reference proteome</keyword>
<dbReference type="GO" id="GO:0071949">
    <property type="term" value="F:FAD binding"/>
    <property type="evidence" value="ECO:0007669"/>
    <property type="project" value="InterPro"/>
</dbReference>
<reference evidence="3 4" key="1">
    <citation type="journal article" date="2007" name="Appl. Environ. Microbiol.">
        <title>Isolation of key methanogens for global methane emission from rice paddy fields: a novel isolate affiliated with the clone cluster rice cluster I.</title>
        <authorList>
            <person name="Sakai S."/>
            <person name="Imachi H."/>
            <person name="Sekiguchi Y."/>
            <person name="Ohashi A."/>
            <person name="Harada H."/>
            <person name="Kamagata Y."/>
        </authorList>
    </citation>
    <scope>NUCLEOTIDE SEQUENCE [LARGE SCALE GENOMIC DNA]</scope>
    <source>
        <strain evidence="4">DSM 17711 / JCM 13418 / NBRC 101707 / SANAE</strain>
    </source>
</reference>
<dbReference type="PANTHER" id="PTHR43106:SF1">
    <property type="entry name" value="DEHYDROGENASE-RELATED"/>
    <property type="match status" value="1"/>
</dbReference>
<dbReference type="InterPro" id="IPR028348">
    <property type="entry name" value="FAD-binding_protein"/>
</dbReference>
<name>D1Z1I3_METPS</name>
<proteinExistence type="predicted"/>
<dbReference type="AlphaFoldDB" id="D1Z1I3"/>
<reference evidence="3 4" key="2">
    <citation type="journal article" date="2008" name="Int. J. Syst. Evol. Microbiol.">
        <title>Methanocella paludicola gen. nov., sp. nov., a methane-producing archaeon, the first isolate of the lineage 'Rice Cluster I', and proposal of the new archaeal order Methanocellales ord. nov.</title>
        <authorList>
            <person name="Sakai S."/>
            <person name="Imachi H."/>
            <person name="Hanada S."/>
            <person name="Ohashi A."/>
            <person name="Harada H."/>
            <person name="Kamagata Y."/>
        </authorList>
    </citation>
    <scope>NUCLEOTIDE SEQUENCE [LARGE SCALE GENOMIC DNA]</scope>
    <source>
        <strain evidence="4">DSM 17711 / JCM 13418 / NBRC 101707 / SANAE</strain>
    </source>
</reference>